<dbReference type="RefSeq" id="WP_139089657.1">
    <property type="nucleotide sequence ID" value="NZ_VDGE01000001.1"/>
</dbReference>
<proteinExistence type="predicted"/>
<gene>
    <name evidence="2" type="ORF">FHI69_04480</name>
</gene>
<evidence type="ECO:0000313" key="2">
    <source>
        <dbReference type="EMBL" id="TNC78546.1"/>
    </source>
</evidence>
<name>A0A5C4NZ90_9BURK</name>
<accession>A0A5C4NZ90</accession>
<dbReference type="AlphaFoldDB" id="A0A5C4NZ90"/>
<evidence type="ECO:0000313" key="3">
    <source>
        <dbReference type="Proteomes" id="UP000305681"/>
    </source>
</evidence>
<feature type="region of interest" description="Disordered" evidence="1">
    <location>
        <begin position="13"/>
        <end position="33"/>
    </location>
</feature>
<reference evidence="2 3" key="1">
    <citation type="submission" date="2019-06" db="EMBL/GenBank/DDBJ databases">
        <title>Genome sequence of Janthinobacterium lividum UCD_MED1.</title>
        <authorList>
            <person name="De Leon M.E."/>
            <person name="Jospin G."/>
        </authorList>
    </citation>
    <scope>NUCLEOTIDE SEQUENCE [LARGE SCALE GENOMIC DNA]</scope>
    <source>
        <strain evidence="2 3">UCD_MED1</strain>
    </source>
</reference>
<feature type="compositionally biased region" description="Basic and acidic residues" evidence="1">
    <location>
        <begin position="13"/>
        <end position="29"/>
    </location>
</feature>
<sequence length="111" mass="12879">MLLFADEQFERSAKAADGNAKGEHLDAAKRHPLYREPQAPVRAQLPFELVHVWQFFVQMSRKRQNGMAVNPLSSLDILAWQLRHRIRLTVWEEELVDQLDAAYISHQNSSL</sequence>
<organism evidence="2 3">
    <name type="scientific">Janthinobacterium lividum</name>
    <dbReference type="NCBI Taxonomy" id="29581"/>
    <lineage>
        <taxon>Bacteria</taxon>
        <taxon>Pseudomonadati</taxon>
        <taxon>Pseudomonadota</taxon>
        <taxon>Betaproteobacteria</taxon>
        <taxon>Burkholderiales</taxon>
        <taxon>Oxalobacteraceae</taxon>
        <taxon>Janthinobacterium</taxon>
    </lineage>
</organism>
<dbReference type="EMBL" id="VDGE01000001">
    <property type="protein sequence ID" value="TNC78546.1"/>
    <property type="molecule type" value="Genomic_DNA"/>
</dbReference>
<evidence type="ECO:0000256" key="1">
    <source>
        <dbReference type="SAM" id="MobiDB-lite"/>
    </source>
</evidence>
<protein>
    <submittedName>
        <fullName evidence="2">Uncharacterized protein</fullName>
    </submittedName>
</protein>
<dbReference type="Proteomes" id="UP000305681">
    <property type="component" value="Unassembled WGS sequence"/>
</dbReference>
<comment type="caution">
    <text evidence="2">The sequence shown here is derived from an EMBL/GenBank/DDBJ whole genome shotgun (WGS) entry which is preliminary data.</text>
</comment>
<dbReference type="Pfam" id="PF23812">
    <property type="entry name" value="Phage_TAC_18"/>
    <property type="match status" value="1"/>
</dbReference>
<dbReference type="InterPro" id="IPR056919">
    <property type="entry name" value="Phage_TAC_18"/>
</dbReference>